<name>A0AAD4Q4M8_9AGAM</name>
<feature type="compositionally biased region" description="Basic and acidic residues" evidence="1">
    <location>
        <begin position="53"/>
        <end position="75"/>
    </location>
</feature>
<evidence type="ECO:0000313" key="2">
    <source>
        <dbReference type="EMBL" id="KAH8984019.1"/>
    </source>
</evidence>
<dbReference type="EMBL" id="JAKELL010000080">
    <property type="protein sequence ID" value="KAH8984019.1"/>
    <property type="molecule type" value="Genomic_DNA"/>
</dbReference>
<proteinExistence type="predicted"/>
<keyword evidence="3" id="KW-1185">Reference proteome</keyword>
<accession>A0AAD4Q4M8</accession>
<feature type="region of interest" description="Disordered" evidence="1">
    <location>
        <begin position="39"/>
        <end position="85"/>
    </location>
</feature>
<evidence type="ECO:0000313" key="3">
    <source>
        <dbReference type="Proteomes" id="UP001201163"/>
    </source>
</evidence>
<gene>
    <name evidence="2" type="ORF">EDB92DRAFT_1543446</name>
</gene>
<dbReference type="Proteomes" id="UP001201163">
    <property type="component" value="Unassembled WGS sequence"/>
</dbReference>
<evidence type="ECO:0000256" key="1">
    <source>
        <dbReference type="SAM" id="MobiDB-lite"/>
    </source>
</evidence>
<reference evidence="2" key="1">
    <citation type="submission" date="2022-01" db="EMBL/GenBank/DDBJ databases">
        <title>Comparative genomics reveals a dynamic genome evolution in the ectomycorrhizal milk-cap (Lactarius) mushrooms.</title>
        <authorList>
            <consortium name="DOE Joint Genome Institute"/>
            <person name="Lebreton A."/>
            <person name="Tang N."/>
            <person name="Kuo A."/>
            <person name="LaButti K."/>
            <person name="Drula E."/>
            <person name="Barry K."/>
            <person name="Clum A."/>
            <person name="Lipzen A."/>
            <person name="Mousain D."/>
            <person name="Ng V."/>
            <person name="Wang R."/>
            <person name="Wang X."/>
            <person name="Dai Y."/>
            <person name="Henrissat B."/>
            <person name="Grigoriev I.V."/>
            <person name="Guerin-Laguette A."/>
            <person name="Yu F."/>
            <person name="Martin F.M."/>
        </authorList>
    </citation>
    <scope>NUCLEOTIDE SEQUENCE</scope>
    <source>
        <strain evidence="2">QP</strain>
    </source>
</reference>
<sequence>MRVSAPRLGQLVHLLSVNPAAAFMHKTMFAALRRRRDSFDSRTVMPSPTSPDSDAKFDIETVPDDRTLVESESRRNSTPPDDVDLISFSDVREDEVRLKSQNPAGDTFFPSKHPGKPALHPIIYPLPTAEDLLTHGLAPLPPTSDAPDPVTPLFCISRTLSPPPAHYKRKRARIISSADHDIDLNQTSIRLHIDPHAPLRFPF</sequence>
<dbReference type="AlphaFoldDB" id="A0AAD4Q4M8"/>
<comment type="caution">
    <text evidence="2">The sequence shown here is derived from an EMBL/GenBank/DDBJ whole genome shotgun (WGS) entry which is preliminary data.</text>
</comment>
<protein>
    <submittedName>
        <fullName evidence="2">Uncharacterized protein</fullName>
    </submittedName>
</protein>
<organism evidence="2 3">
    <name type="scientific">Lactarius akahatsu</name>
    <dbReference type="NCBI Taxonomy" id="416441"/>
    <lineage>
        <taxon>Eukaryota</taxon>
        <taxon>Fungi</taxon>
        <taxon>Dikarya</taxon>
        <taxon>Basidiomycota</taxon>
        <taxon>Agaricomycotina</taxon>
        <taxon>Agaricomycetes</taxon>
        <taxon>Russulales</taxon>
        <taxon>Russulaceae</taxon>
        <taxon>Lactarius</taxon>
    </lineage>
</organism>